<sequence>MLTMTSDEARKQATVRLALAALLKDDFEVDNLFVGDFAALDTPLSLGIERKSFPNLVQSLASNELDEQLSKMVDVY</sequence>
<comment type="caution">
    <text evidence="2">The sequence shown here is derived from an EMBL/GenBank/DDBJ whole genome shotgun (WGS) entry which is preliminary data.</text>
</comment>
<dbReference type="InterPro" id="IPR006166">
    <property type="entry name" value="ERCC4_domain"/>
</dbReference>
<dbReference type="EMBL" id="LAZR01046587">
    <property type="protein sequence ID" value="KKK96192.1"/>
    <property type="molecule type" value="Genomic_DNA"/>
</dbReference>
<accession>A0A0F8ZQN8</accession>
<dbReference type="Pfam" id="PF02732">
    <property type="entry name" value="ERCC4"/>
    <property type="match status" value="1"/>
</dbReference>
<dbReference type="InterPro" id="IPR011335">
    <property type="entry name" value="Restrct_endonuc-II-like"/>
</dbReference>
<dbReference type="Gene3D" id="3.40.50.10130">
    <property type="match status" value="1"/>
</dbReference>
<name>A0A0F8ZQN8_9ZZZZ</name>
<dbReference type="SUPFAM" id="SSF52980">
    <property type="entry name" value="Restriction endonuclease-like"/>
    <property type="match status" value="1"/>
</dbReference>
<dbReference type="GO" id="GO:0006259">
    <property type="term" value="P:DNA metabolic process"/>
    <property type="evidence" value="ECO:0007669"/>
    <property type="project" value="UniProtKB-ARBA"/>
</dbReference>
<proteinExistence type="predicted"/>
<dbReference type="AlphaFoldDB" id="A0A0F8ZQN8"/>
<evidence type="ECO:0000313" key="2">
    <source>
        <dbReference type="EMBL" id="KKK96192.1"/>
    </source>
</evidence>
<dbReference type="GO" id="GO:0004518">
    <property type="term" value="F:nuclease activity"/>
    <property type="evidence" value="ECO:0007669"/>
    <property type="project" value="InterPro"/>
</dbReference>
<feature type="domain" description="ERCC4" evidence="1">
    <location>
        <begin position="26"/>
        <end position="73"/>
    </location>
</feature>
<protein>
    <recommendedName>
        <fullName evidence="1">ERCC4 domain-containing protein</fullName>
    </recommendedName>
</protein>
<feature type="non-terminal residue" evidence="2">
    <location>
        <position position="76"/>
    </location>
</feature>
<gene>
    <name evidence="2" type="ORF">LCGC14_2665240</name>
</gene>
<organism evidence="2">
    <name type="scientific">marine sediment metagenome</name>
    <dbReference type="NCBI Taxonomy" id="412755"/>
    <lineage>
        <taxon>unclassified sequences</taxon>
        <taxon>metagenomes</taxon>
        <taxon>ecological metagenomes</taxon>
    </lineage>
</organism>
<evidence type="ECO:0000259" key="1">
    <source>
        <dbReference type="Pfam" id="PF02732"/>
    </source>
</evidence>
<dbReference type="GO" id="GO:0003677">
    <property type="term" value="F:DNA binding"/>
    <property type="evidence" value="ECO:0007669"/>
    <property type="project" value="InterPro"/>
</dbReference>
<reference evidence="2" key="1">
    <citation type="journal article" date="2015" name="Nature">
        <title>Complex archaea that bridge the gap between prokaryotes and eukaryotes.</title>
        <authorList>
            <person name="Spang A."/>
            <person name="Saw J.H."/>
            <person name="Jorgensen S.L."/>
            <person name="Zaremba-Niedzwiedzka K."/>
            <person name="Martijn J."/>
            <person name="Lind A.E."/>
            <person name="van Eijk R."/>
            <person name="Schleper C."/>
            <person name="Guy L."/>
            <person name="Ettema T.J."/>
        </authorList>
    </citation>
    <scope>NUCLEOTIDE SEQUENCE</scope>
</reference>